<dbReference type="PANTHER" id="PTHR43876">
    <property type="entry name" value="UBIQUINONE BIOSYNTHESIS MONOOXYGENASE COQ6, MITOCHONDRIAL"/>
    <property type="match status" value="1"/>
</dbReference>
<keyword evidence="7" id="KW-0503">Monooxygenase</keyword>
<dbReference type="InterPro" id="IPR036188">
    <property type="entry name" value="FAD/NAD-bd_sf"/>
</dbReference>
<evidence type="ECO:0000256" key="3">
    <source>
        <dbReference type="ARBA" id="ARBA00005349"/>
    </source>
</evidence>
<evidence type="ECO:0000256" key="1">
    <source>
        <dbReference type="ARBA" id="ARBA00001974"/>
    </source>
</evidence>
<evidence type="ECO:0000313" key="10">
    <source>
        <dbReference type="Proteomes" id="UP000464912"/>
    </source>
</evidence>
<protein>
    <submittedName>
        <fullName evidence="9">Ubiquinone biosynthesis protein UbiH</fullName>
    </submittedName>
</protein>
<dbReference type="GO" id="GO:0006744">
    <property type="term" value="P:ubiquinone biosynthetic process"/>
    <property type="evidence" value="ECO:0007669"/>
    <property type="project" value="UniProtKB-UniPathway"/>
</dbReference>
<dbReference type="SUPFAM" id="SSF51905">
    <property type="entry name" value="FAD/NAD(P)-binding domain"/>
    <property type="match status" value="1"/>
</dbReference>
<evidence type="ECO:0000259" key="8">
    <source>
        <dbReference type="Pfam" id="PF01494"/>
    </source>
</evidence>
<dbReference type="Gene3D" id="3.50.50.60">
    <property type="entry name" value="FAD/NAD(P)-binding domain"/>
    <property type="match status" value="2"/>
</dbReference>
<keyword evidence="5" id="KW-0274">FAD</keyword>
<evidence type="ECO:0000256" key="6">
    <source>
        <dbReference type="ARBA" id="ARBA00023002"/>
    </source>
</evidence>
<dbReference type="GO" id="GO:0004497">
    <property type="term" value="F:monooxygenase activity"/>
    <property type="evidence" value="ECO:0007669"/>
    <property type="project" value="UniProtKB-KW"/>
</dbReference>
<dbReference type="GO" id="GO:0016705">
    <property type="term" value="F:oxidoreductase activity, acting on paired donors, with incorporation or reduction of molecular oxygen"/>
    <property type="evidence" value="ECO:0007669"/>
    <property type="project" value="InterPro"/>
</dbReference>
<comment type="similarity">
    <text evidence="3">Belongs to the UbiH/COQ6 family.</text>
</comment>
<feature type="domain" description="FAD-binding" evidence="8">
    <location>
        <begin position="8"/>
        <end position="332"/>
    </location>
</feature>
<dbReference type="Proteomes" id="UP000464912">
    <property type="component" value="Chromosome"/>
</dbReference>
<keyword evidence="10" id="KW-1185">Reference proteome</keyword>
<evidence type="ECO:0000256" key="4">
    <source>
        <dbReference type="ARBA" id="ARBA00022630"/>
    </source>
</evidence>
<organism evidence="9 10">
    <name type="scientific">Neorickettsia findlayensis</name>
    <dbReference type="NCBI Taxonomy" id="2686014"/>
    <lineage>
        <taxon>Bacteria</taxon>
        <taxon>Pseudomonadati</taxon>
        <taxon>Pseudomonadota</taxon>
        <taxon>Alphaproteobacteria</taxon>
        <taxon>Rickettsiales</taxon>
        <taxon>Anaplasmataceae</taxon>
        <taxon>Neorickettsia</taxon>
    </lineage>
</organism>
<dbReference type="Pfam" id="PF01494">
    <property type="entry name" value="FAD_binding_3"/>
    <property type="match status" value="1"/>
</dbReference>
<evidence type="ECO:0000256" key="2">
    <source>
        <dbReference type="ARBA" id="ARBA00004749"/>
    </source>
</evidence>
<dbReference type="InterPro" id="IPR002938">
    <property type="entry name" value="FAD-bd"/>
</dbReference>
<dbReference type="InterPro" id="IPR051205">
    <property type="entry name" value="UbiH/COQ6_monooxygenase"/>
</dbReference>
<name>A0A6P1G9J5_9RICK</name>
<evidence type="ECO:0000313" key="9">
    <source>
        <dbReference type="EMBL" id="QHD65137.1"/>
    </source>
</evidence>
<proteinExistence type="inferred from homology"/>
<sequence>MTKFYDFIISGAGLSGVLAAHLLKNLGLSYYIFDKSSEACVDFRTSAISCESVRFFETLGLWQMMESFAVPINDIYTFQEKSGSFLHFEGDNAALDFSMSYVVPNLVLQDVLYKGIDINYGCTYKSVCHSHDRVRVDFPDKVITGRYMLVAEGRYSNTAGLLGFKMIRSSYRQSCLICNLRSTGREHSNVAVELFLEGGPFALLPLRKGTEFSLIWTVKFPFGDTLAKIDEKEFLSEVRKISGIEFEKILTPRMVYPIVLNFCMNPRKGPVMLIGDSAHGIHPVAGQGFNLAIYDLKDLHDVLNKYGLDNFDELADAYLKRRKRSALAMVAFTHFLVKSFSCASPSLRAARSFVLDVIESSTRLKRFFMERAAGKGL</sequence>
<dbReference type="InterPro" id="IPR010971">
    <property type="entry name" value="UbiH/COQ6"/>
</dbReference>
<keyword evidence="9" id="KW-0830">Ubiquinone</keyword>
<dbReference type="PANTHER" id="PTHR43876:SF7">
    <property type="entry name" value="UBIQUINONE BIOSYNTHESIS MONOOXYGENASE COQ6, MITOCHONDRIAL"/>
    <property type="match status" value="1"/>
</dbReference>
<comment type="pathway">
    <text evidence="2">Cofactor biosynthesis; ubiquinone biosynthesis.</text>
</comment>
<keyword evidence="6" id="KW-0560">Oxidoreductase</keyword>
<keyword evidence="4" id="KW-0285">Flavoprotein</keyword>
<gene>
    <name evidence="9" type="ORF">GP480_01530</name>
</gene>
<evidence type="ECO:0000256" key="7">
    <source>
        <dbReference type="ARBA" id="ARBA00023033"/>
    </source>
</evidence>
<dbReference type="UniPathway" id="UPA00232"/>
<dbReference type="AlphaFoldDB" id="A0A6P1G9J5"/>
<reference evidence="9 10" key="2">
    <citation type="journal article" date="2020" name="MBio">
        <title>Isolation and Molecular Analysis of a Novel Neorickettsia Species That Causes Potomac Horse Fever.</title>
        <authorList>
            <person name="Teymournejad O."/>
            <person name="Lin M."/>
            <person name="Bekebrede H."/>
            <person name="Kamr A."/>
            <person name="Toribio R.E."/>
            <person name="Arroyo L.G."/>
            <person name="Baird J.D."/>
            <person name="Rikihisa Y."/>
        </authorList>
    </citation>
    <scope>NUCLEOTIDE SEQUENCE [LARGE SCALE GENOMIC DNA]</scope>
    <source>
        <strain evidence="9 10">Fin17</strain>
    </source>
</reference>
<dbReference type="EMBL" id="CP047224">
    <property type="protein sequence ID" value="QHD65137.1"/>
    <property type="molecule type" value="Genomic_DNA"/>
</dbReference>
<dbReference type="KEGG" id="nef:GP480_01530"/>
<dbReference type="GO" id="GO:0071949">
    <property type="term" value="F:FAD binding"/>
    <property type="evidence" value="ECO:0007669"/>
    <property type="project" value="InterPro"/>
</dbReference>
<evidence type="ECO:0000256" key="5">
    <source>
        <dbReference type="ARBA" id="ARBA00022827"/>
    </source>
</evidence>
<dbReference type="NCBIfam" id="TIGR01988">
    <property type="entry name" value="Ubi-OHases"/>
    <property type="match status" value="1"/>
</dbReference>
<dbReference type="RefSeq" id="WP_160095249.1">
    <property type="nucleotide sequence ID" value="NZ_CP047224.1"/>
</dbReference>
<dbReference type="PRINTS" id="PR00420">
    <property type="entry name" value="RNGMNOXGNASE"/>
</dbReference>
<comment type="cofactor">
    <cofactor evidence="1">
        <name>FAD</name>
        <dbReference type="ChEBI" id="CHEBI:57692"/>
    </cofactor>
</comment>
<accession>A0A6P1G9J5</accession>
<reference evidence="9 10" key="1">
    <citation type="journal article" date="2020" name="MBio">
        <title>Erratum for Teymournejad et al., 'Isolation and Molecular Analysis of a Novel Neorickettsia Species That Causes Potomac Horse Fever'.</title>
        <authorList>
            <person name="Teymournejad O."/>
            <person name="Lin M."/>
            <person name="Bekebrede H."/>
            <person name="Kamr A."/>
            <person name="Toribio R.E."/>
            <person name="Arroyo L.G."/>
            <person name="Baird J.D."/>
            <person name="Rikihisa Y."/>
        </authorList>
    </citation>
    <scope>NUCLEOTIDE SEQUENCE [LARGE SCALE GENOMIC DNA]</scope>
    <source>
        <strain evidence="9 10">Fin17</strain>
    </source>
</reference>